<proteinExistence type="predicted"/>
<protein>
    <submittedName>
        <fullName evidence="1">Uncharacterized protein</fullName>
    </submittedName>
</protein>
<evidence type="ECO:0000313" key="2">
    <source>
        <dbReference type="Proteomes" id="UP000198683"/>
    </source>
</evidence>
<sequence>MSELSVRAGRYVAVVKILWEEDHDVEPFMLDVTGADDLRRQALDYAADLGWKLISIELDATWQVIVTVERR</sequence>
<dbReference type="Proteomes" id="UP000198683">
    <property type="component" value="Unassembled WGS sequence"/>
</dbReference>
<keyword evidence="2" id="KW-1185">Reference proteome</keyword>
<reference evidence="1 2" key="1">
    <citation type="submission" date="2016-10" db="EMBL/GenBank/DDBJ databases">
        <authorList>
            <person name="de Groot N.N."/>
        </authorList>
    </citation>
    <scope>NUCLEOTIDE SEQUENCE [LARGE SCALE GENOMIC DNA]</scope>
    <source>
        <strain evidence="1 2">CGMCC 4.5681</strain>
    </source>
</reference>
<gene>
    <name evidence="1" type="ORF">SAMN05421874_12854</name>
</gene>
<organism evidence="1 2">
    <name type="scientific">Nonomuraea maritima</name>
    <dbReference type="NCBI Taxonomy" id="683260"/>
    <lineage>
        <taxon>Bacteria</taxon>
        <taxon>Bacillati</taxon>
        <taxon>Actinomycetota</taxon>
        <taxon>Actinomycetes</taxon>
        <taxon>Streptosporangiales</taxon>
        <taxon>Streptosporangiaceae</taxon>
        <taxon>Nonomuraea</taxon>
    </lineage>
</organism>
<dbReference type="AlphaFoldDB" id="A0A1G9MID8"/>
<dbReference type="STRING" id="683260.SAMN05421874_12854"/>
<evidence type="ECO:0000313" key="1">
    <source>
        <dbReference type="EMBL" id="SDL74040.1"/>
    </source>
</evidence>
<dbReference type="RefSeq" id="WP_090772069.1">
    <property type="nucleotide sequence ID" value="NZ_FNFB01000028.1"/>
</dbReference>
<accession>A0A1G9MID8</accession>
<name>A0A1G9MID8_9ACTN</name>
<dbReference type="EMBL" id="FNFB01000028">
    <property type="protein sequence ID" value="SDL74040.1"/>
    <property type="molecule type" value="Genomic_DNA"/>
</dbReference>